<comment type="subcellular location">
    <subcellularLocation>
        <location evidence="6">Cytoplasm</location>
    </subcellularLocation>
</comment>
<dbReference type="EC" id="2.1.1.-" evidence="6"/>
<reference evidence="7 8" key="1">
    <citation type="journal article" date="2015" name="Genome Announc.">
        <title>Genome Sequence of Borrelia chilensis VA1, a South American Member of the Lyme Borreliosis Group.</title>
        <authorList>
            <person name="Huang W."/>
            <person name="Ojaimi C."/>
            <person name="Fallon J.T."/>
            <person name="Travisany D."/>
            <person name="Maass A."/>
            <person name="Ivanova L."/>
            <person name="Tomova A."/>
            <person name="Gonzalez-Acuna D."/>
            <person name="Godfrey H.P."/>
            <person name="Cabello F.C."/>
        </authorList>
    </citation>
    <scope>NUCLEOTIDE SEQUENCE [LARGE SCALE GENOMIC DNA]</scope>
    <source>
        <strain evidence="7 8">VA1</strain>
    </source>
</reference>
<dbReference type="InterPro" id="IPR029063">
    <property type="entry name" value="SAM-dependent_MTases_sf"/>
</dbReference>
<feature type="binding site" evidence="6">
    <location>
        <position position="83"/>
    </location>
    <ligand>
        <name>S-adenosyl-L-methionine</name>
        <dbReference type="ChEBI" id="CHEBI:59789"/>
    </ligand>
</feature>
<keyword evidence="4 6" id="KW-0808">Transferase</keyword>
<dbReference type="GO" id="GO:0070043">
    <property type="term" value="F:rRNA (guanine-N7-)-methyltransferase activity"/>
    <property type="evidence" value="ECO:0007669"/>
    <property type="project" value="UniProtKB-UniRule"/>
</dbReference>
<dbReference type="Gene3D" id="3.40.50.150">
    <property type="entry name" value="Vaccinia Virus protein VP39"/>
    <property type="match status" value="1"/>
</dbReference>
<comment type="caution">
    <text evidence="6">Lacks conserved residue(s) required for the propagation of feature annotation.</text>
</comment>
<accession>A0A0A7UVB1</accession>
<organism evidence="7 8">
    <name type="scientific">Borreliella chilensis</name>
    <dbReference type="NCBI Taxonomy" id="1245910"/>
    <lineage>
        <taxon>Bacteria</taxon>
        <taxon>Pseudomonadati</taxon>
        <taxon>Spirochaetota</taxon>
        <taxon>Spirochaetia</taxon>
        <taxon>Spirochaetales</taxon>
        <taxon>Borreliaceae</taxon>
        <taxon>Borreliella</taxon>
    </lineage>
</organism>
<keyword evidence="1 6" id="KW-0963">Cytoplasm</keyword>
<feature type="binding site" evidence="6">
    <location>
        <begin position="129"/>
        <end position="130"/>
    </location>
    <ligand>
        <name>S-adenosyl-L-methionine</name>
        <dbReference type="ChEBI" id="CHEBI:59789"/>
    </ligand>
</feature>
<feature type="binding site" evidence="6">
    <location>
        <position position="142"/>
    </location>
    <ligand>
        <name>S-adenosyl-L-methionine</name>
        <dbReference type="ChEBI" id="CHEBI:59789"/>
    </ligand>
</feature>
<dbReference type="HAMAP" id="MF_00074">
    <property type="entry name" value="16SrRNA_methyltr_G"/>
    <property type="match status" value="1"/>
</dbReference>
<dbReference type="HOGENOM" id="CLU_065341_2_0_12"/>
<comment type="similarity">
    <text evidence="6">Belongs to the methyltransferase superfamily. RNA methyltransferase RsmG family.</text>
</comment>
<sequence length="208" mass="24294">MISDIELALSERNFHFTYKDIQKINLYIERILLLNTRFNLISNSHSNFDSILNLHVIDSLLGLPVIKEINPSEILDVGSGAGFPGIILAIFDTSRKYYLLERGKKKSTFLKMIKLELDLENVKILEYEIEREKNNYEFITIRAFRNINEYALILKNLLKSGGLIMAYKGRFDRINFEVNQVKRLFSKIEVRSLDLKAGMDRNLVLLYR</sequence>
<gene>
    <name evidence="6" type="primary">rsmG</name>
    <name evidence="7" type="ORF">OY14_00855</name>
</gene>
<dbReference type="Pfam" id="PF02527">
    <property type="entry name" value="GidB"/>
    <property type="match status" value="1"/>
</dbReference>
<dbReference type="InterPro" id="IPR003682">
    <property type="entry name" value="rRNA_ssu_MeTfrase_G"/>
</dbReference>
<evidence type="ECO:0000256" key="4">
    <source>
        <dbReference type="ARBA" id="ARBA00022679"/>
    </source>
</evidence>
<dbReference type="PIRSF" id="PIRSF003078">
    <property type="entry name" value="GidB"/>
    <property type="match status" value="1"/>
</dbReference>
<dbReference type="STRING" id="1245910.OY14_00855"/>
<evidence type="ECO:0000256" key="1">
    <source>
        <dbReference type="ARBA" id="ARBA00022490"/>
    </source>
</evidence>
<dbReference type="SUPFAM" id="SSF53335">
    <property type="entry name" value="S-adenosyl-L-methionine-dependent methyltransferases"/>
    <property type="match status" value="1"/>
</dbReference>
<dbReference type="PANTHER" id="PTHR31760">
    <property type="entry name" value="S-ADENOSYL-L-METHIONINE-DEPENDENT METHYLTRANSFERASES SUPERFAMILY PROTEIN"/>
    <property type="match status" value="1"/>
</dbReference>
<keyword evidence="8" id="KW-1185">Reference proteome</keyword>
<keyword evidence="5 6" id="KW-0949">S-adenosyl-L-methionine</keyword>
<dbReference type="PANTHER" id="PTHR31760:SF0">
    <property type="entry name" value="S-ADENOSYL-L-METHIONINE-DEPENDENT METHYLTRANSFERASES SUPERFAMILY PROTEIN"/>
    <property type="match status" value="1"/>
</dbReference>
<feature type="binding site" evidence="6">
    <location>
        <position position="78"/>
    </location>
    <ligand>
        <name>S-adenosyl-L-methionine</name>
        <dbReference type="ChEBI" id="CHEBI:59789"/>
    </ligand>
</feature>
<evidence type="ECO:0000256" key="6">
    <source>
        <dbReference type="HAMAP-Rule" id="MF_00074"/>
    </source>
</evidence>
<protein>
    <recommendedName>
        <fullName evidence="6">Ribosomal RNA small subunit methyltransferase G</fullName>
        <ecNumber evidence="6">2.1.1.-</ecNumber>
    </recommendedName>
    <alternativeName>
        <fullName evidence="6">16S rRNA 7-methylguanosine methyltransferase</fullName>
        <shortName evidence="6">16S rRNA m7G methyltransferase</shortName>
    </alternativeName>
</protein>
<evidence type="ECO:0000256" key="5">
    <source>
        <dbReference type="ARBA" id="ARBA00022691"/>
    </source>
</evidence>
<keyword evidence="2 6" id="KW-0698">rRNA processing</keyword>
<proteinExistence type="inferred from homology"/>
<comment type="function">
    <text evidence="6">Specifically methylates the N7 position of a guanine in 16S rRNA.</text>
</comment>
<name>A0A0A7UVB1_9SPIR</name>
<evidence type="ECO:0000313" key="8">
    <source>
        <dbReference type="Proteomes" id="UP000030940"/>
    </source>
</evidence>
<evidence type="ECO:0000256" key="3">
    <source>
        <dbReference type="ARBA" id="ARBA00022603"/>
    </source>
</evidence>
<dbReference type="Proteomes" id="UP000030940">
    <property type="component" value="Chromosome"/>
</dbReference>
<dbReference type="NCBIfam" id="TIGR00138">
    <property type="entry name" value="rsmG_gidB"/>
    <property type="match status" value="1"/>
</dbReference>
<evidence type="ECO:0000313" key="7">
    <source>
        <dbReference type="EMBL" id="AJA90010.1"/>
    </source>
</evidence>
<keyword evidence="3 6" id="KW-0489">Methyltransferase</keyword>
<evidence type="ECO:0000256" key="2">
    <source>
        <dbReference type="ARBA" id="ARBA00022552"/>
    </source>
</evidence>
<dbReference type="EMBL" id="CP009910">
    <property type="protein sequence ID" value="AJA90010.1"/>
    <property type="molecule type" value="Genomic_DNA"/>
</dbReference>
<dbReference type="GO" id="GO:0005829">
    <property type="term" value="C:cytosol"/>
    <property type="evidence" value="ECO:0007669"/>
    <property type="project" value="TreeGrafter"/>
</dbReference>
<dbReference type="KEGG" id="bchi:OY14_00855"/>
<dbReference type="AlphaFoldDB" id="A0A0A7UVB1"/>